<evidence type="ECO:0000313" key="2">
    <source>
        <dbReference type="Proteomes" id="UP000029867"/>
    </source>
</evidence>
<reference evidence="2" key="1">
    <citation type="journal article" date="2014" name="Microb. Cell Fact.">
        <title>Exploiting Issatchenkia orientalis SD108 for succinic acid production.</title>
        <authorList>
            <person name="Xiao H."/>
            <person name="Shao Z."/>
            <person name="Jiang Y."/>
            <person name="Dole S."/>
            <person name="Zhao H."/>
        </authorList>
    </citation>
    <scope>NUCLEOTIDE SEQUENCE [LARGE SCALE GENOMIC DNA]</scope>
    <source>
        <strain evidence="2">SD108</strain>
    </source>
</reference>
<comment type="caution">
    <text evidence="1">The sequence shown here is derived from an EMBL/GenBank/DDBJ whole genome shotgun (WGS) entry which is preliminary data.</text>
</comment>
<dbReference type="VEuPathDB" id="FungiDB:C5L36_0D03870"/>
<dbReference type="EMBL" id="JQFK01000052">
    <property type="protein sequence ID" value="KGK36815.1"/>
    <property type="molecule type" value="Genomic_DNA"/>
</dbReference>
<evidence type="ECO:0000313" key="1">
    <source>
        <dbReference type="EMBL" id="KGK36815.1"/>
    </source>
</evidence>
<name>A0A099NW37_PICKU</name>
<organism evidence="1 2">
    <name type="scientific">Pichia kudriavzevii</name>
    <name type="common">Yeast</name>
    <name type="synonym">Issatchenkia orientalis</name>
    <dbReference type="NCBI Taxonomy" id="4909"/>
    <lineage>
        <taxon>Eukaryota</taxon>
        <taxon>Fungi</taxon>
        <taxon>Dikarya</taxon>
        <taxon>Ascomycota</taxon>
        <taxon>Saccharomycotina</taxon>
        <taxon>Pichiomycetes</taxon>
        <taxon>Pichiales</taxon>
        <taxon>Pichiaceae</taxon>
        <taxon>Pichia</taxon>
    </lineage>
</organism>
<dbReference type="HOGENOM" id="CLU_664039_0_0_1"/>
<proteinExistence type="predicted"/>
<gene>
    <name evidence="1" type="ORF">JL09_g4029</name>
</gene>
<dbReference type="Proteomes" id="UP000029867">
    <property type="component" value="Unassembled WGS sequence"/>
</dbReference>
<sequence length="414" mass="47455">MTTHALRTSKIYHQVQQLLAKPSCTPVFCHDELNAIIGKFETQLSQYEELPTVTQFVDIGLSRLIPQYSHIFDTTEDGESLAWHLGRFIKSKQDSERGKIDHLKAYIIKYELNREYTEIRELREKLLSRIEDTQVSLERVVPTYTSISLIEFVKLLHDDVFLHSGQTKYYLRLCKMFTSFSQVGGITGKLRPADVEKLIQRILYAEINFTEQQKNQVKLEHVKQLLMADLGKSGMKLSNKELFTLFDLNDNVGAESMNLVYEKFLHSDHVAKTSSFFKAYLRKVVSMNSEETSIAKRVIEDAIEHEVVFDREFFELVVKHAQETGNIALQDVVSYCLLKEYTLCNHTLSIMQGTKYTSLSSPLVTLLRRLSIPTNGTTASTMSPLNIPSRQIQLADRVGEFPSLGEFPGFCFRS</sequence>
<protein>
    <submittedName>
        <fullName evidence="1">Uncharacterized protein</fullName>
    </submittedName>
</protein>
<dbReference type="AlphaFoldDB" id="A0A099NW37"/>
<accession>A0A099NW37</accession>